<dbReference type="SUPFAM" id="SSF53474">
    <property type="entry name" value="alpha/beta-Hydrolases"/>
    <property type="match status" value="1"/>
</dbReference>
<keyword evidence="4" id="KW-0858">Xylan degradation</keyword>
<dbReference type="AlphaFoldDB" id="A0A1W2TQZ9"/>
<dbReference type="Gene3D" id="3.40.50.1820">
    <property type="entry name" value="alpha/beta hydrolase"/>
    <property type="match status" value="1"/>
</dbReference>
<dbReference type="GO" id="GO:0005576">
    <property type="term" value="C:extracellular region"/>
    <property type="evidence" value="ECO:0007669"/>
    <property type="project" value="UniProtKB-SubCell"/>
</dbReference>
<dbReference type="OMA" id="GQSREYI"/>
<gene>
    <name evidence="11" type="ORF">SAMD00023353_5100140</name>
</gene>
<dbReference type="GO" id="GO:0030600">
    <property type="term" value="F:feruloyl esterase activity"/>
    <property type="evidence" value="ECO:0007669"/>
    <property type="project" value="UniProtKB-EC"/>
</dbReference>
<dbReference type="GO" id="GO:0045493">
    <property type="term" value="P:xylan catabolic process"/>
    <property type="evidence" value="ECO:0007669"/>
    <property type="project" value="UniProtKB-KW"/>
</dbReference>
<accession>A0A1W2TQZ9</accession>
<evidence type="ECO:0000256" key="6">
    <source>
        <dbReference type="ARBA" id="ARBA00022801"/>
    </source>
</evidence>
<comment type="catalytic activity">
    <reaction evidence="9">
        <text>feruloyl-polysaccharide + H2O = ferulate + polysaccharide.</text>
        <dbReference type="EC" id="3.1.1.73"/>
    </reaction>
</comment>
<dbReference type="OrthoDB" id="424610at2759"/>
<evidence type="ECO:0000256" key="4">
    <source>
        <dbReference type="ARBA" id="ARBA00022651"/>
    </source>
</evidence>
<feature type="chain" id="PRO_5043321469" description="feruloyl esterase" evidence="10">
    <location>
        <begin position="20"/>
        <end position="293"/>
    </location>
</feature>
<keyword evidence="12" id="KW-1185">Reference proteome</keyword>
<dbReference type="ESTHER" id="rosne-a0a1w2tqz9">
    <property type="family name" value="FaeC"/>
</dbReference>
<reference evidence="11" key="1">
    <citation type="submission" date="2016-03" db="EMBL/GenBank/DDBJ databases">
        <title>Draft genome sequence of Rosellinia necatrix.</title>
        <authorList>
            <person name="Kanematsu S."/>
        </authorList>
    </citation>
    <scope>NUCLEOTIDE SEQUENCE [LARGE SCALE GENOMIC DNA]</scope>
    <source>
        <strain evidence="11">W97</strain>
    </source>
</reference>
<name>A0A1W2TQZ9_ROSNE</name>
<evidence type="ECO:0000256" key="7">
    <source>
        <dbReference type="ARBA" id="ARBA00023277"/>
    </source>
</evidence>
<evidence type="ECO:0000256" key="8">
    <source>
        <dbReference type="ARBA" id="ARBA00023326"/>
    </source>
</evidence>
<organism evidence="11">
    <name type="scientific">Rosellinia necatrix</name>
    <name type="common">White root-rot fungus</name>
    <dbReference type="NCBI Taxonomy" id="77044"/>
    <lineage>
        <taxon>Eukaryota</taxon>
        <taxon>Fungi</taxon>
        <taxon>Dikarya</taxon>
        <taxon>Ascomycota</taxon>
        <taxon>Pezizomycotina</taxon>
        <taxon>Sordariomycetes</taxon>
        <taxon>Xylariomycetidae</taxon>
        <taxon>Xylariales</taxon>
        <taxon>Xylariaceae</taxon>
        <taxon>Rosellinia</taxon>
    </lineage>
</organism>
<keyword evidence="7" id="KW-0119">Carbohydrate metabolism</keyword>
<evidence type="ECO:0000256" key="5">
    <source>
        <dbReference type="ARBA" id="ARBA00022729"/>
    </source>
</evidence>
<feature type="signal peptide" evidence="10">
    <location>
        <begin position="1"/>
        <end position="19"/>
    </location>
</feature>
<evidence type="ECO:0000313" key="12">
    <source>
        <dbReference type="Proteomes" id="UP000054516"/>
    </source>
</evidence>
<sequence length="293" mass="30034">MRFLPTALLMAAITTGVAAAKPSSGCGKTPTLAGNANTTRTITSNGKARTFYVQTPADYDNTRPHRLIFTLHALGGTARQVVAGTGGYYPFYGLPPLVDADANANDTTGAIFVAPDGQNNGWANAGGEDVTFIRAAMAAVEADLCVDQALRFSTGFSYGGAMSYALACALGTELRAVAVLSGNPAISGCAGGEAPVAYLGQHGVADGVLPVAGGREMRDRFARNNGCAAAAQVGEPRAGSGEAHVRTEMAGCRDGFPVVWVAFDGGHTPTPLEGGAATSFTPAETWAFFSRFT</sequence>
<dbReference type="EC" id="3.1.1.73" evidence="2"/>
<keyword evidence="8" id="KW-0624">Polysaccharide degradation</keyword>
<dbReference type="PANTHER" id="PTHR38050:SF3">
    <property type="entry name" value="FERULOYL ESTERASE D"/>
    <property type="match status" value="1"/>
</dbReference>
<keyword evidence="5 10" id="KW-0732">Signal</keyword>
<comment type="subcellular location">
    <subcellularLocation>
        <location evidence="1">Secreted</location>
    </subcellularLocation>
</comment>
<dbReference type="PANTHER" id="PTHR38050">
    <property type="match status" value="1"/>
</dbReference>
<evidence type="ECO:0000256" key="2">
    <source>
        <dbReference type="ARBA" id="ARBA00013091"/>
    </source>
</evidence>
<dbReference type="InterPro" id="IPR043595">
    <property type="entry name" value="FaeB/C/D"/>
</dbReference>
<evidence type="ECO:0000256" key="3">
    <source>
        <dbReference type="ARBA" id="ARBA00022525"/>
    </source>
</evidence>
<dbReference type="InterPro" id="IPR029058">
    <property type="entry name" value="AB_hydrolase_fold"/>
</dbReference>
<keyword evidence="6" id="KW-0378">Hydrolase</keyword>
<protein>
    <recommendedName>
        <fullName evidence="2">feruloyl esterase</fullName>
        <ecNumber evidence="2">3.1.1.73</ecNumber>
    </recommendedName>
</protein>
<keyword evidence="3" id="KW-0964">Secreted</keyword>
<evidence type="ECO:0000256" key="1">
    <source>
        <dbReference type="ARBA" id="ARBA00004613"/>
    </source>
</evidence>
<evidence type="ECO:0000313" key="11">
    <source>
        <dbReference type="EMBL" id="GAP90898.2"/>
    </source>
</evidence>
<dbReference type="Proteomes" id="UP000054516">
    <property type="component" value="Unassembled WGS sequence"/>
</dbReference>
<evidence type="ECO:0000256" key="9">
    <source>
        <dbReference type="ARBA" id="ARBA00034075"/>
    </source>
</evidence>
<evidence type="ECO:0000256" key="10">
    <source>
        <dbReference type="SAM" id="SignalP"/>
    </source>
</evidence>
<dbReference type="STRING" id="77044.A0A1W2TQZ9"/>
<proteinExistence type="predicted"/>
<dbReference type="EMBL" id="DF977496">
    <property type="protein sequence ID" value="GAP90898.2"/>
    <property type="molecule type" value="Genomic_DNA"/>
</dbReference>